<dbReference type="RefSeq" id="WP_171320510.1">
    <property type="nucleotide sequence ID" value="NZ_VTXO01000001.1"/>
</dbReference>
<feature type="signal peptide" evidence="1">
    <location>
        <begin position="1"/>
        <end position="20"/>
    </location>
</feature>
<evidence type="ECO:0000256" key="1">
    <source>
        <dbReference type="SAM" id="SignalP"/>
    </source>
</evidence>
<dbReference type="Gene3D" id="3.40.710.10">
    <property type="entry name" value="DD-peptidase/beta-lactamase superfamily"/>
    <property type="match status" value="1"/>
</dbReference>
<name>A0AAE5GNG4_9VIBR</name>
<dbReference type="InterPro" id="IPR012338">
    <property type="entry name" value="Beta-lactam/transpept-like"/>
</dbReference>
<evidence type="ECO:0000259" key="2">
    <source>
        <dbReference type="Pfam" id="PF00144"/>
    </source>
</evidence>
<reference evidence="3 4" key="1">
    <citation type="submission" date="2019-08" db="EMBL/GenBank/DDBJ databases">
        <title>Draft genome sequencing and comparative genomics of hatchery-associated Vibrios.</title>
        <authorList>
            <person name="Kehlet-Delgado H."/>
            <person name="Mueller R.S."/>
        </authorList>
    </citation>
    <scope>NUCLEOTIDE SEQUENCE [LARGE SCALE GENOMIC DNA]</scope>
    <source>
        <strain evidence="3 4">01-65-5-1</strain>
    </source>
</reference>
<evidence type="ECO:0000313" key="4">
    <source>
        <dbReference type="Proteomes" id="UP000572722"/>
    </source>
</evidence>
<dbReference type="InterPro" id="IPR001466">
    <property type="entry name" value="Beta-lactam-related"/>
</dbReference>
<gene>
    <name evidence="3" type="ORF">F0237_03935</name>
</gene>
<feature type="chain" id="PRO_5042140887" evidence="1">
    <location>
        <begin position="21"/>
        <end position="424"/>
    </location>
</feature>
<dbReference type="PANTHER" id="PTHR43283:SF7">
    <property type="entry name" value="BETA-LACTAMASE-RELATED DOMAIN-CONTAINING PROTEIN"/>
    <property type="match status" value="1"/>
</dbReference>
<organism evidence="3 4">
    <name type="scientific">Vibrio tubiashii</name>
    <dbReference type="NCBI Taxonomy" id="29498"/>
    <lineage>
        <taxon>Bacteria</taxon>
        <taxon>Pseudomonadati</taxon>
        <taxon>Pseudomonadota</taxon>
        <taxon>Gammaproteobacteria</taxon>
        <taxon>Vibrionales</taxon>
        <taxon>Vibrionaceae</taxon>
        <taxon>Vibrio</taxon>
        <taxon>Vibrio oreintalis group</taxon>
    </lineage>
</organism>
<dbReference type="EMBL" id="VTXO01000001">
    <property type="protein sequence ID" value="NOI79805.1"/>
    <property type="molecule type" value="Genomic_DNA"/>
</dbReference>
<dbReference type="PANTHER" id="PTHR43283">
    <property type="entry name" value="BETA-LACTAMASE-RELATED"/>
    <property type="match status" value="1"/>
</dbReference>
<keyword evidence="1" id="KW-0732">Signal</keyword>
<comment type="caution">
    <text evidence="3">The sequence shown here is derived from an EMBL/GenBank/DDBJ whole genome shotgun (WGS) entry which is preliminary data.</text>
</comment>
<dbReference type="Proteomes" id="UP000572722">
    <property type="component" value="Unassembled WGS sequence"/>
</dbReference>
<proteinExistence type="predicted"/>
<evidence type="ECO:0000313" key="3">
    <source>
        <dbReference type="EMBL" id="NOI79805.1"/>
    </source>
</evidence>
<dbReference type="InterPro" id="IPR050789">
    <property type="entry name" value="Diverse_Enzym_Activities"/>
</dbReference>
<feature type="domain" description="Beta-lactamase-related" evidence="2">
    <location>
        <begin position="110"/>
        <end position="408"/>
    </location>
</feature>
<dbReference type="Pfam" id="PF00144">
    <property type="entry name" value="Beta-lactamase"/>
    <property type="match status" value="1"/>
</dbReference>
<dbReference type="AlphaFoldDB" id="A0AAE5GNG4"/>
<protein>
    <submittedName>
        <fullName evidence="3">Serine hydrolase</fullName>
    </submittedName>
</protein>
<dbReference type="GO" id="GO:0016787">
    <property type="term" value="F:hydrolase activity"/>
    <property type="evidence" value="ECO:0007669"/>
    <property type="project" value="UniProtKB-KW"/>
</dbReference>
<dbReference type="SUPFAM" id="SSF56601">
    <property type="entry name" value="beta-lactamase/transpeptidase-like"/>
    <property type="match status" value="1"/>
</dbReference>
<keyword evidence="3" id="KW-0378">Hydrolase</keyword>
<accession>A0AAE5GNG4</accession>
<sequence>MKLKVLSLAVLLSSTFMANAATFSKPDTAFVEAATASGVPAELWDNAEYAASTFPNAYKFTPSYEIQKSGIAPEQFKTNQSLDFDKIMVPAIDGEMTLNDFLRDRVKNHSMVVLKGDHMLHEHYWNGMNEHSTHLDMSVTKSFTAMLAGIAVSEGKLDMSKQVTDYLPQLKGSAWDGATVQETADMRTNVVQEIQKHKSWDNRMTDSQGWSGNHEATYPNGINDYFPLVKEISAPMGSKYSYQCINTEVLGKVVEAATGEKLADLLEKQIWGKVGMAENAHYQADFAGNPVASGGLNAATKDLARVGRMLMNGGKNYKGEQVIPAEFINQILEGNDEVRAAWLKGKESALADGWYKDQFRSLNINGRQIMAMVGIHGQVVAMDHKTGTVVAMNGGYPQTETPRMAIAIFYKALPAIFAAADEVK</sequence>